<dbReference type="GO" id="GO:0005829">
    <property type="term" value="C:cytosol"/>
    <property type="evidence" value="ECO:0007669"/>
    <property type="project" value="GOC"/>
</dbReference>
<dbReference type="GO" id="GO:0005543">
    <property type="term" value="F:phospholipid binding"/>
    <property type="evidence" value="ECO:0007669"/>
    <property type="project" value="TreeGrafter"/>
</dbReference>
<protein>
    <recommendedName>
        <fullName evidence="2">ENTH domain-containing protein</fullName>
    </recommendedName>
</protein>
<feature type="region of interest" description="Disordered" evidence="1">
    <location>
        <begin position="293"/>
        <end position="317"/>
    </location>
</feature>
<reference evidence="3 4" key="1">
    <citation type="journal article" date="2011" name="J. Gen. Appl. Microbiol.">
        <title>Draft genome sequencing of the enigmatic yeast Saitoella complicata.</title>
        <authorList>
            <person name="Nishida H."/>
            <person name="Hamamoto M."/>
            <person name="Sugiyama J."/>
        </authorList>
    </citation>
    <scope>NUCLEOTIDE SEQUENCE [LARGE SCALE GENOMIC DNA]</scope>
    <source>
        <strain evidence="3 4">NRRL Y-17804</strain>
    </source>
</reference>
<dbReference type="InterPro" id="IPR013809">
    <property type="entry name" value="ENTH"/>
</dbReference>
<evidence type="ECO:0000259" key="2">
    <source>
        <dbReference type="PROSITE" id="PS50942"/>
    </source>
</evidence>
<proteinExistence type="predicted"/>
<name>A0A0E9NKD0_SAICN</name>
<dbReference type="PROSITE" id="PS50942">
    <property type="entry name" value="ENTH"/>
    <property type="match status" value="1"/>
</dbReference>
<evidence type="ECO:0000313" key="4">
    <source>
        <dbReference type="Proteomes" id="UP000033140"/>
    </source>
</evidence>
<dbReference type="GO" id="GO:0006895">
    <property type="term" value="P:Golgi to endosome transport"/>
    <property type="evidence" value="ECO:0007669"/>
    <property type="project" value="TreeGrafter"/>
</dbReference>
<dbReference type="RefSeq" id="XP_019021408.1">
    <property type="nucleotide sequence ID" value="XM_019166470.1"/>
</dbReference>
<dbReference type="Proteomes" id="UP000033140">
    <property type="component" value="Unassembled WGS sequence"/>
</dbReference>
<accession>A0A0E9NKD0</accession>
<gene>
    <name evidence="3" type="ORF">G7K_4281-t1</name>
</gene>
<feature type="region of interest" description="Disordered" evidence="1">
    <location>
        <begin position="449"/>
        <end position="494"/>
    </location>
</feature>
<dbReference type="GO" id="GO:0030125">
    <property type="term" value="C:clathrin vesicle coat"/>
    <property type="evidence" value="ECO:0007669"/>
    <property type="project" value="TreeGrafter"/>
</dbReference>
<dbReference type="GO" id="GO:0180020">
    <property type="term" value="F:membrane bending activity"/>
    <property type="evidence" value="ECO:0007669"/>
    <property type="project" value="UniProtKB-ARBA"/>
</dbReference>
<organism evidence="3 4">
    <name type="scientific">Saitoella complicata (strain BCRC 22490 / CBS 7301 / JCM 7358 / NBRC 10748 / NRRL Y-17804)</name>
    <dbReference type="NCBI Taxonomy" id="698492"/>
    <lineage>
        <taxon>Eukaryota</taxon>
        <taxon>Fungi</taxon>
        <taxon>Dikarya</taxon>
        <taxon>Ascomycota</taxon>
        <taxon>Taphrinomycotina</taxon>
        <taxon>Taphrinomycotina incertae sedis</taxon>
        <taxon>Saitoella</taxon>
    </lineage>
</organism>
<evidence type="ECO:0000313" key="3">
    <source>
        <dbReference type="EMBL" id="GAO50146.1"/>
    </source>
</evidence>
<comment type="caution">
    <text evidence="3">The sequence shown here is derived from an EMBL/GenBank/DDBJ whole genome shotgun (WGS) entry which is preliminary data.</text>
</comment>
<dbReference type="GO" id="GO:0005768">
    <property type="term" value="C:endosome"/>
    <property type="evidence" value="ECO:0007669"/>
    <property type="project" value="TreeGrafter"/>
</dbReference>
<dbReference type="CDD" id="cd16992">
    <property type="entry name" value="ENTH_Ent3"/>
    <property type="match status" value="1"/>
</dbReference>
<feature type="compositionally biased region" description="Low complexity" evidence="1">
    <location>
        <begin position="249"/>
        <end position="265"/>
    </location>
</feature>
<evidence type="ECO:0000256" key="1">
    <source>
        <dbReference type="SAM" id="MobiDB-lite"/>
    </source>
</evidence>
<feature type="domain" description="ENTH" evidence="2">
    <location>
        <begin position="28"/>
        <end position="161"/>
    </location>
</feature>
<dbReference type="PANTHER" id="PTHR12276:SF45">
    <property type="entry name" value="CLATHRIN INTERACTOR 1"/>
    <property type="match status" value="1"/>
</dbReference>
<dbReference type="GO" id="GO:0030276">
    <property type="term" value="F:clathrin binding"/>
    <property type="evidence" value="ECO:0007669"/>
    <property type="project" value="TreeGrafter"/>
</dbReference>
<feature type="region of interest" description="Disordered" evidence="1">
    <location>
        <begin position="158"/>
        <end position="179"/>
    </location>
</feature>
<reference evidence="3 4" key="3">
    <citation type="journal article" date="2015" name="Genome Announc.">
        <title>Draft Genome Sequence of the Archiascomycetous Yeast Saitoella complicata.</title>
        <authorList>
            <person name="Yamauchi K."/>
            <person name="Kondo S."/>
            <person name="Hamamoto M."/>
            <person name="Takahashi Y."/>
            <person name="Ogura Y."/>
            <person name="Hayashi T."/>
            <person name="Nishida H."/>
        </authorList>
    </citation>
    <scope>NUCLEOTIDE SEQUENCE [LARGE SCALE GENOMIC DNA]</scope>
    <source>
        <strain evidence="3 4">NRRL Y-17804</strain>
    </source>
</reference>
<reference evidence="3 4" key="2">
    <citation type="journal article" date="2014" name="J. Gen. Appl. Microbiol.">
        <title>The early diverging ascomycetous budding yeast Saitoella complicata has three histone deacetylases belonging to the Clr6, Hos2, and Rpd3 lineages.</title>
        <authorList>
            <person name="Nishida H."/>
            <person name="Matsumoto T."/>
            <person name="Kondo S."/>
            <person name="Hamamoto M."/>
            <person name="Yoshikawa H."/>
        </authorList>
    </citation>
    <scope>NUCLEOTIDE SEQUENCE [LARGE SCALE GENOMIC DNA]</scope>
    <source>
        <strain evidence="3 4">NRRL Y-17804</strain>
    </source>
</reference>
<dbReference type="AlphaFoldDB" id="A0A0E9NKD0"/>
<dbReference type="Gene3D" id="1.25.40.90">
    <property type="match status" value="1"/>
</dbReference>
<dbReference type="FunFam" id="1.25.40.90:FF:000006">
    <property type="entry name" value="Clathrin interactor 1"/>
    <property type="match status" value="1"/>
</dbReference>
<dbReference type="PANTHER" id="PTHR12276">
    <property type="entry name" value="EPSIN/ENT-RELATED"/>
    <property type="match status" value="1"/>
</dbReference>
<dbReference type="OrthoDB" id="4033880at2759"/>
<sequence length="494" mass="51189">MVNLDEIADTVSNLSLYDIKSYIRKAQNVVMNYTEMEAKVREATNNEPWGASSSLMQEIADGTHNYASFNEIMPMIYRRFTEKSAEEWRQIYKSLQLLEFIIKNGSERVIDDARAHLSTIKFLRNFHYIDEQGKDQGVNVRNRAKEVVDLLNDSESLRGERRKAKQNRNKYGGVSSDLGGGGAGGFGGTGKKYGGFGSDAVGYGGYSGGVYGDGGGTTTGPRGNWKDESRPTSRGPAAGGYDAYDEYDAGASSSRPSAAAKGKAPAVAKPELPKAAPVADLFSFDDPVPAPAPAAAPVPVASSSKGKAPADDGWGSFETAAPVTAAAPAPAAASNDDDEFGDFASAAPVSAPATMSPQPQYAQPQANYAALSGMGMMTPPVQPAAPQYGGFQAAVQANYAPMMGSFSTAPAPAAASSTSSAAPAVSGGANKAKGGDAFGSLWSMASGKAGEKKGAEKGPSMAQLAQETSSAKIWGSTSTQAKPSAGNGLDDLLF</sequence>
<dbReference type="SUPFAM" id="SSF48464">
    <property type="entry name" value="ENTH/VHS domain"/>
    <property type="match status" value="1"/>
</dbReference>
<feature type="region of interest" description="Disordered" evidence="1">
    <location>
        <begin position="246"/>
        <end position="265"/>
    </location>
</feature>
<dbReference type="GO" id="GO:0005886">
    <property type="term" value="C:plasma membrane"/>
    <property type="evidence" value="ECO:0007669"/>
    <property type="project" value="TreeGrafter"/>
</dbReference>
<feature type="region of interest" description="Disordered" evidence="1">
    <location>
        <begin position="215"/>
        <end position="241"/>
    </location>
</feature>
<dbReference type="EMBL" id="BACD03000030">
    <property type="protein sequence ID" value="GAO50146.1"/>
    <property type="molecule type" value="Genomic_DNA"/>
</dbReference>
<keyword evidence="4" id="KW-1185">Reference proteome</keyword>
<dbReference type="InterPro" id="IPR008942">
    <property type="entry name" value="ENTH_VHS"/>
</dbReference>
<feature type="compositionally biased region" description="Low complexity" evidence="1">
    <location>
        <begin position="408"/>
        <end position="429"/>
    </location>
</feature>
<dbReference type="STRING" id="698492.A0A0E9NKD0"/>
<feature type="compositionally biased region" description="Polar residues" evidence="1">
    <location>
        <begin position="463"/>
        <end position="482"/>
    </location>
</feature>
<feature type="region of interest" description="Disordered" evidence="1">
    <location>
        <begin position="408"/>
        <end position="430"/>
    </location>
</feature>
<dbReference type="GO" id="GO:0006897">
    <property type="term" value="P:endocytosis"/>
    <property type="evidence" value="ECO:0007669"/>
    <property type="project" value="TreeGrafter"/>
</dbReference>
<dbReference type="SMART" id="SM00273">
    <property type="entry name" value="ENTH"/>
    <property type="match status" value="1"/>
</dbReference>
<dbReference type="OMA" id="WRQIYKG"/>
<dbReference type="Pfam" id="PF01417">
    <property type="entry name" value="ENTH"/>
    <property type="match status" value="1"/>
</dbReference>